<sequence length="360" mass="39937">MAHDKVGTGGGLKAEPPQLKGVLSQFTSRLVTPMVGTEFPDANVAEWLRAPNSDDLIRDLAITTSRRGAVFFRAQTDLTDDLQKELIQRMGQLSGKPSESHLHIHPLVHGNADDDPNVNIITSDRSKGAALDIFRIQAERLLGTRGSWHADISYESHPSDYSSLKVVQAPATGGDTMWVSSYGLLERISPAYRRFLEGLTVTMAQTQYAVTCREKGIEIYTEPRGSPGNTGSELSAVHPMVRTNPVTGWKALFGIGGDFKRVNELLPDESRRLQDWLLQLIVENHDLQLRHQWRNPYDVAIWDNRSVFHSAILDHAGMGPRTGHRVVGIGERTFFDPSSKLRSEALAEEEANGRGNCRLP</sequence>
<evidence type="ECO:0000256" key="5">
    <source>
        <dbReference type="ARBA" id="ARBA00023002"/>
    </source>
</evidence>
<dbReference type="SUPFAM" id="SSF51197">
    <property type="entry name" value="Clavaminate synthase-like"/>
    <property type="match status" value="1"/>
</dbReference>
<keyword evidence="6" id="KW-0408">Iron</keyword>
<evidence type="ECO:0000256" key="3">
    <source>
        <dbReference type="ARBA" id="ARBA00022723"/>
    </source>
</evidence>
<keyword evidence="4 8" id="KW-0223">Dioxygenase</keyword>
<comment type="caution">
    <text evidence="8">The sequence shown here is derived from an EMBL/GenBank/DDBJ whole genome shotgun (WGS) entry which is preliminary data.</text>
</comment>
<evidence type="ECO:0000313" key="8">
    <source>
        <dbReference type="EMBL" id="KYK61307.1"/>
    </source>
</evidence>
<evidence type="ECO:0000256" key="6">
    <source>
        <dbReference type="ARBA" id="ARBA00023004"/>
    </source>
</evidence>
<dbReference type="GO" id="GO:0046872">
    <property type="term" value="F:metal ion binding"/>
    <property type="evidence" value="ECO:0007669"/>
    <property type="project" value="UniProtKB-KW"/>
</dbReference>
<keyword evidence="3" id="KW-0479">Metal-binding</keyword>
<protein>
    <submittedName>
        <fullName evidence="8">Alpha-ketoglutarate-dependent sulfonate dioxygenase</fullName>
    </submittedName>
</protein>
<comment type="cofactor">
    <cofactor evidence="1">
        <name>Fe(2+)</name>
        <dbReference type="ChEBI" id="CHEBI:29033"/>
    </cofactor>
</comment>
<dbReference type="Pfam" id="PF02668">
    <property type="entry name" value="TauD"/>
    <property type="match status" value="1"/>
</dbReference>
<feature type="domain" description="TauD/TfdA-like" evidence="7">
    <location>
        <begin position="31"/>
        <end position="326"/>
    </location>
</feature>
<dbReference type="GO" id="GO:0016706">
    <property type="term" value="F:2-oxoglutarate-dependent dioxygenase activity"/>
    <property type="evidence" value="ECO:0007669"/>
    <property type="project" value="TreeGrafter"/>
</dbReference>
<dbReference type="InParanoid" id="A0A151GW16"/>
<dbReference type="RefSeq" id="XP_040660659.1">
    <property type="nucleotide sequence ID" value="XM_040799776.1"/>
</dbReference>
<evidence type="ECO:0000259" key="7">
    <source>
        <dbReference type="Pfam" id="PF02668"/>
    </source>
</evidence>
<dbReference type="GO" id="GO:0005737">
    <property type="term" value="C:cytoplasm"/>
    <property type="evidence" value="ECO:0007669"/>
    <property type="project" value="TreeGrafter"/>
</dbReference>
<dbReference type="PANTHER" id="PTHR30468:SF10">
    <property type="entry name" value="TAUD_TFDA-LIKE DOMAIN-CONTAINING PROTEIN"/>
    <property type="match status" value="1"/>
</dbReference>
<gene>
    <name evidence="8" type="ORF">DCS_02449</name>
</gene>
<comment type="similarity">
    <text evidence="2">Belongs to the TfdA dioxygenase family.</text>
</comment>
<evidence type="ECO:0000256" key="2">
    <source>
        <dbReference type="ARBA" id="ARBA00005896"/>
    </source>
</evidence>
<evidence type="ECO:0000256" key="1">
    <source>
        <dbReference type="ARBA" id="ARBA00001954"/>
    </source>
</evidence>
<dbReference type="STRING" id="98403.A0A151GW16"/>
<keyword evidence="5" id="KW-0560">Oxidoreductase</keyword>
<reference evidence="8 9" key="1">
    <citation type="journal article" date="2016" name="Sci. Rep.">
        <title>Insights into Adaptations to a Near-Obligate Nematode Endoparasitic Lifestyle from the Finished Genome of Drechmeria coniospora.</title>
        <authorList>
            <person name="Zhang L."/>
            <person name="Zhou Z."/>
            <person name="Guo Q."/>
            <person name="Fokkens L."/>
            <person name="Miskei M."/>
            <person name="Pocsi I."/>
            <person name="Zhang W."/>
            <person name="Chen M."/>
            <person name="Wang L."/>
            <person name="Sun Y."/>
            <person name="Donzelli B.G."/>
            <person name="Gibson D.M."/>
            <person name="Nelson D.R."/>
            <person name="Luo J.G."/>
            <person name="Rep M."/>
            <person name="Liu H."/>
            <person name="Yang S."/>
            <person name="Wang J."/>
            <person name="Krasnoff S.B."/>
            <person name="Xu Y."/>
            <person name="Molnar I."/>
            <person name="Lin M."/>
        </authorList>
    </citation>
    <scope>NUCLEOTIDE SEQUENCE [LARGE SCALE GENOMIC DNA]</scope>
    <source>
        <strain evidence="8 9">ARSEF 6962</strain>
    </source>
</reference>
<dbReference type="Proteomes" id="UP000076580">
    <property type="component" value="Chromosome 01"/>
</dbReference>
<accession>A0A151GW16</accession>
<dbReference type="EMBL" id="LAYC01000001">
    <property type="protein sequence ID" value="KYK61307.1"/>
    <property type="molecule type" value="Genomic_DNA"/>
</dbReference>
<dbReference type="Gene3D" id="3.60.130.10">
    <property type="entry name" value="Clavaminate synthase-like"/>
    <property type="match status" value="1"/>
</dbReference>
<dbReference type="PANTHER" id="PTHR30468">
    <property type="entry name" value="ALPHA-KETOGLUTARATE-DEPENDENT SULFONATE DIOXYGENASE"/>
    <property type="match status" value="1"/>
</dbReference>
<evidence type="ECO:0000313" key="9">
    <source>
        <dbReference type="Proteomes" id="UP000076580"/>
    </source>
</evidence>
<dbReference type="InterPro" id="IPR003819">
    <property type="entry name" value="TauD/TfdA-like"/>
</dbReference>
<organism evidence="8 9">
    <name type="scientific">Drechmeria coniospora</name>
    <name type="common">Nematophagous fungus</name>
    <name type="synonym">Meria coniospora</name>
    <dbReference type="NCBI Taxonomy" id="98403"/>
    <lineage>
        <taxon>Eukaryota</taxon>
        <taxon>Fungi</taxon>
        <taxon>Dikarya</taxon>
        <taxon>Ascomycota</taxon>
        <taxon>Pezizomycotina</taxon>
        <taxon>Sordariomycetes</taxon>
        <taxon>Hypocreomycetidae</taxon>
        <taxon>Hypocreales</taxon>
        <taxon>Ophiocordycipitaceae</taxon>
        <taxon>Drechmeria</taxon>
    </lineage>
</organism>
<proteinExistence type="inferred from homology"/>
<keyword evidence="9" id="KW-1185">Reference proteome</keyword>
<dbReference type="AlphaFoldDB" id="A0A151GW16"/>
<evidence type="ECO:0000256" key="4">
    <source>
        <dbReference type="ARBA" id="ARBA00022964"/>
    </source>
</evidence>
<dbReference type="OrthoDB" id="10257314at2759"/>
<dbReference type="GeneID" id="63715092"/>
<dbReference type="InterPro" id="IPR051323">
    <property type="entry name" value="AtsK-like"/>
</dbReference>
<dbReference type="InterPro" id="IPR042098">
    <property type="entry name" value="TauD-like_sf"/>
</dbReference>
<name>A0A151GW16_DRECN</name>